<evidence type="ECO:0000313" key="5">
    <source>
        <dbReference type="EMBL" id="CEP10220.1"/>
    </source>
</evidence>
<name>A0A0B7N3X5_9FUNG</name>
<dbReference type="SMART" id="SM00324">
    <property type="entry name" value="RhoGAP"/>
    <property type="match status" value="1"/>
</dbReference>
<dbReference type="CDD" id="cd00159">
    <property type="entry name" value="RhoGAP"/>
    <property type="match status" value="1"/>
</dbReference>
<evidence type="ECO:0000313" key="6">
    <source>
        <dbReference type="Proteomes" id="UP000054107"/>
    </source>
</evidence>
<evidence type="ECO:0000259" key="4">
    <source>
        <dbReference type="PROSITE" id="PS50238"/>
    </source>
</evidence>
<dbReference type="InterPro" id="IPR000198">
    <property type="entry name" value="RhoGAP_dom"/>
</dbReference>
<dbReference type="AlphaFoldDB" id="A0A0B7N3X5"/>
<gene>
    <name evidence="5" type="primary">PARPA_03857.1 scaffold 9853</name>
</gene>
<keyword evidence="2" id="KW-0175">Coiled coil</keyword>
<dbReference type="InterPro" id="IPR050729">
    <property type="entry name" value="Rho-GAP"/>
</dbReference>
<feature type="compositionally biased region" description="Polar residues" evidence="3">
    <location>
        <begin position="206"/>
        <end position="223"/>
    </location>
</feature>
<dbReference type="Pfam" id="PF00620">
    <property type="entry name" value="RhoGAP"/>
    <property type="match status" value="1"/>
</dbReference>
<evidence type="ECO:0000256" key="2">
    <source>
        <dbReference type="SAM" id="Coils"/>
    </source>
</evidence>
<keyword evidence="6" id="KW-1185">Reference proteome</keyword>
<accession>A0A0B7N3X5</accession>
<feature type="coiled-coil region" evidence="2">
    <location>
        <begin position="104"/>
        <end position="159"/>
    </location>
</feature>
<dbReference type="GO" id="GO:0005096">
    <property type="term" value="F:GTPase activator activity"/>
    <property type="evidence" value="ECO:0007669"/>
    <property type="project" value="UniProtKB-KW"/>
</dbReference>
<dbReference type="STRING" id="35722.A0A0B7N3X5"/>
<evidence type="ECO:0000256" key="1">
    <source>
        <dbReference type="ARBA" id="ARBA00022468"/>
    </source>
</evidence>
<dbReference type="GO" id="GO:0005737">
    <property type="term" value="C:cytoplasm"/>
    <property type="evidence" value="ECO:0007669"/>
    <property type="project" value="TreeGrafter"/>
</dbReference>
<dbReference type="PANTHER" id="PTHR23176">
    <property type="entry name" value="RHO/RAC/CDC GTPASE-ACTIVATING PROTEIN"/>
    <property type="match status" value="1"/>
</dbReference>
<proteinExistence type="predicted"/>
<dbReference type="PROSITE" id="PS50238">
    <property type="entry name" value="RHOGAP"/>
    <property type="match status" value="1"/>
</dbReference>
<dbReference type="Proteomes" id="UP000054107">
    <property type="component" value="Unassembled WGS sequence"/>
</dbReference>
<dbReference type="InterPro" id="IPR008936">
    <property type="entry name" value="Rho_GTPase_activation_prot"/>
</dbReference>
<dbReference type="Gene3D" id="1.10.555.10">
    <property type="entry name" value="Rho GTPase activation protein"/>
    <property type="match status" value="1"/>
</dbReference>
<evidence type="ECO:0000256" key="3">
    <source>
        <dbReference type="SAM" id="MobiDB-lite"/>
    </source>
</evidence>
<dbReference type="PANTHER" id="PTHR23176:SF0">
    <property type="entry name" value="RHO GTPASE ACTIVATING PROTEIN AT 19D, ISOFORM D"/>
    <property type="match status" value="1"/>
</dbReference>
<organism evidence="5 6">
    <name type="scientific">Parasitella parasitica</name>
    <dbReference type="NCBI Taxonomy" id="35722"/>
    <lineage>
        <taxon>Eukaryota</taxon>
        <taxon>Fungi</taxon>
        <taxon>Fungi incertae sedis</taxon>
        <taxon>Mucoromycota</taxon>
        <taxon>Mucoromycotina</taxon>
        <taxon>Mucoromycetes</taxon>
        <taxon>Mucorales</taxon>
        <taxon>Mucorineae</taxon>
        <taxon>Mucoraceae</taxon>
        <taxon>Parasitella</taxon>
    </lineage>
</organism>
<reference evidence="5 6" key="1">
    <citation type="submission" date="2014-09" db="EMBL/GenBank/DDBJ databases">
        <authorList>
            <person name="Ellenberger Sabrina"/>
        </authorList>
    </citation>
    <scope>NUCLEOTIDE SEQUENCE [LARGE SCALE GENOMIC DNA]</scope>
    <source>
        <strain evidence="5 6">CBS 412.66</strain>
    </source>
</reference>
<dbReference type="SUPFAM" id="SSF48350">
    <property type="entry name" value="GTPase activation domain, GAP"/>
    <property type="match status" value="1"/>
</dbReference>
<dbReference type="OrthoDB" id="79452at2759"/>
<protein>
    <recommendedName>
        <fullName evidence="4">Rho-GAP domain-containing protein</fullName>
    </recommendedName>
</protein>
<keyword evidence="1" id="KW-0343">GTPase activation</keyword>
<feature type="domain" description="Rho-GAP" evidence="4">
    <location>
        <begin position="320"/>
        <end position="500"/>
    </location>
</feature>
<dbReference type="GO" id="GO:0007165">
    <property type="term" value="P:signal transduction"/>
    <property type="evidence" value="ECO:0007669"/>
    <property type="project" value="InterPro"/>
</dbReference>
<dbReference type="EMBL" id="LN723314">
    <property type="protein sequence ID" value="CEP10220.1"/>
    <property type="molecule type" value="Genomic_DNA"/>
</dbReference>
<feature type="region of interest" description="Disordered" evidence="3">
    <location>
        <begin position="190"/>
        <end position="267"/>
    </location>
</feature>
<sequence>MICQSPNTTTTSTKLPRPQRLDSLEHRLSLSLKSNDITKRHTISSYYENDLKASNCRTFFNDSGLDQDANQSYNTEILEQQTNKSSRNHKYYWETIESYYIRRLNALEKDIEAAIQQNSNLSIAREELVQEVLKLHQKAMNLNAKNDALTRTIAEKENHISAFMYNQPTSSVPHHDNYGPIVGVTLVDQPSTTAISPPTPPLPPTKLNSTINDSAISTDTADNTDAPVKKEPGLFRQISLRLSSRKRRQRQPQDEPQPQSTSLSQISEPIKADICPPSSDSILHPAVVISSLQSNNRSHQPATDDSSNIYKRKKELIFGNDLVQQARLENSNIPLIVLKCVREVEARGLTAEGIYRKSGSFGQIKELQEAFDENRDPQLCNYQDINVITGLLKLYFRELPTPLIPDNFILPHLLNNQDRLKKTYTLLHNMPIESYCTIKFLVQHLRRVHENQSTNRMTFKNLAVVFGPTLLRFAAGNEEHQTEQLINTVEFIIQQSHNLFADYC</sequence>